<accession>A0ABN9MM20</accession>
<feature type="region of interest" description="Disordered" evidence="6">
    <location>
        <begin position="137"/>
        <end position="159"/>
    </location>
</feature>
<evidence type="ECO:0000256" key="6">
    <source>
        <dbReference type="SAM" id="MobiDB-lite"/>
    </source>
</evidence>
<dbReference type="Gene3D" id="1.10.510.10">
    <property type="entry name" value="Transferase(Phosphotransferase) domain 1"/>
    <property type="match status" value="1"/>
</dbReference>
<gene>
    <name evidence="8" type="ORF">RIMI_LOCUS22514228</name>
</gene>
<dbReference type="EMBL" id="CAUEEQ010078617">
    <property type="protein sequence ID" value="CAJ0967811.1"/>
    <property type="molecule type" value="Genomic_DNA"/>
</dbReference>
<dbReference type="InterPro" id="IPR015661">
    <property type="entry name" value="Bub1/Mad3"/>
</dbReference>
<dbReference type="Proteomes" id="UP001176940">
    <property type="component" value="Unassembled WGS sequence"/>
</dbReference>
<dbReference type="PROSITE" id="PS50011">
    <property type="entry name" value="PROTEIN_KINASE_DOM"/>
    <property type="match status" value="1"/>
</dbReference>
<keyword evidence="5" id="KW-0175">Coiled coil</keyword>
<dbReference type="InterPro" id="IPR000719">
    <property type="entry name" value="Prot_kinase_dom"/>
</dbReference>
<feature type="coiled-coil region" evidence="5">
    <location>
        <begin position="195"/>
        <end position="229"/>
    </location>
</feature>
<dbReference type="SUPFAM" id="SSF56112">
    <property type="entry name" value="Protein kinase-like (PK-like)"/>
    <property type="match status" value="1"/>
</dbReference>
<comment type="caution">
    <text evidence="8">The sequence shown here is derived from an EMBL/GenBank/DDBJ whole genome shotgun (WGS) entry which is preliminary data.</text>
</comment>
<sequence>MNRKRTLELWKGKCNYSIYNNNWIASPSKSSHQPPSDPPQSLPSFTPYVDEMVLQQTVMRTFTFLFAYSIRFLRFAIQEQHYQVTALPFGLASAPRVFAKCQPPSDSSIHPWLPVSPNEGSKKEILRTPCKINSSVSSVLSSRKPGKEEDPLQRLQSSSQGKEEMVMYCKSKIYAGVDEFSLEEIRAEIYIAKIRKKREEDLQASALRRQEMERQIEEMEKRLKERGLTNPETVAEQDVPSGQSFKIYCDEEVAVAPGSTEVETASAQRTITAAPLPRQVDEILMVAHNRLASDDSPSAHTSAVQFTIFDETHEAEPDTSQNSMPPPKRRPLAPVTRVLGIPGDARRTDSIDDIEPLSEEAILTGSGGNKTLFADPEDTCEFMKAAQLASTPFQKAKDEPKQTDTSSQDRMPLREKMPASEESYIQVVCPNKLSPILEASQEDTRSSVSSVSSVSAGSSSLLSSKTLIMQEKPDLVSQISGVYEQSLVPVSGHVPRLQLPALTERRQCGKLTARDMTRHQEYEAAVLLGITELQRSILEAMPEVLASEAIIREAGLVPAMKDQQEVLLGNDSYCLKSEVILGENSSLHMGTQAGCDMVDLKGVVLKDILQDSEALVEQVAVLLAYNLLSLIEKLHTAEIVHGDLRPETLMLDVGIFFTLPSCTEMSNCLKPIDFSHSMDMRLCPTLTTRAFPIAQTEHGQQILSPQTSPYQVDLLGIANIVHLMIFKDPLHLQQINSSWKITRQIPRWWNENLWNTFFSKILSSSHGSTANVLKELKDQMAQLFDSHLEEEVCRYFIQFETLHNPL</sequence>
<reference evidence="8" key="1">
    <citation type="submission" date="2023-07" db="EMBL/GenBank/DDBJ databases">
        <authorList>
            <person name="Stuckert A."/>
        </authorList>
    </citation>
    <scope>NUCLEOTIDE SEQUENCE</scope>
</reference>
<evidence type="ECO:0000256" key="5">
    <source>
        <dbReference type="SAM" id="Coils"/>
    </source>
</evidence>
<keyword evidence="9" id="KW-1185">Reference proteome</keyword>
<organism evidence="8 9">
    <name type="scientific">Ranitomeya imitator</name>
    <name type="common">mimic poison frog</name>
    <dbReference type="NCBI Taxonomy" id="111125"/>
    <lineage>
        <taxon>Eukaryota</taxon>
        <taxon>Metazoa</taxon>
        <taxon>Chordata</taxon>
        <taxon>Craniata</taxon>
        <taxon>Vertebrata</taxon>
        <taxon>Euteleostomi</taxon>
        <taxon>Amphibia</taxon>
        <taxon>Batrachia</taxon>
        <taxon>Anura</taxon>
        <taxon>Neobatrachia</taxon>
        <taxon>Hyloidea</taxon>
        <taxon>Dendrobatidae</taxon>
        <taxon>Dendrobatinae</taxon>
        <taxon>Ranitomeya</taxon>
    </lineage>
</organism>
<keyword evidence="3" id="KW-0995">Kinetochore</keyword>
<dbReference type="PANTHER" id="PTHR14030:SF25">
    <property type="entry name" value="MITOTIC CHECKPOINT SERINE_THREONINE-PROTEIN KINASE BUB1 BETA"/>
    <property type="match status" value="1"/>
</dbReference>
<feature type="domain" description="Protein kinase" evidence="7">
    <location>
        <begin position="502"/>
        <end position="806"/>
    </location>
</feature>
<dbReference type="InterPro" id="IPR011009">
    <property type="entry name" value="Kinase-like_dom_sf"/>
</dbReference>
<proteinExistence type="predicted"/>
<keyword evidence="4" id="KW-0137">Centromere</keyword>
<evidence type="ECO:0000259" key="7">
    <source>
        <dbReference type="PROSITE" id="PS50011"/>
    </source>
</evidence>
<feature type="region of interest" description="Disordered" evidence="6">
    <location>
        <begin position="314"/>
        <end position="334"/>
    </location>
</feature>
<evidence type="ECO:0000256" key="1">
    <source>
        <dbReference type="ARBA" id="ARBA00004629"/>
    </source>
</evidence>
<evidence type="ECO:0000256" key="3">
    <source>
        <dbReference type="ARBA" id="ARBA00022838"/>
    </source>
</evidence>
<evidence type="ECO:0000256" key="2">
    <source>
        <dbReference type="ARBA" id="ARBA00022454"/>
    </source>
</evidence>
<evidence type="ECO:0000256" key="4">
    <source>
        <dbReference type="ARBA" id="ARBA00023328"/>
    </source>
</evidence>
<keyword evidence="2" id="KW-0158">Chromosome</keyword>
<evidence type="ECO:0000313" key="9">
    <source>
        <dbReference type="Proteomes" id="UP001176940"/>
    </source>
</evidence>
<evidence type="ECO:0000313" key="8">
    <source>
        <dbReference type="EMBL" id="CAJ0967811.1"/>
    </source>
</evidence>
<protein>
    <recommendedName>
        <fullName evidence="7">Protein kinase domain-containing protein</fullName>
    </recommendedName>
</protein>
<feature type="region of interest" description="Disordered" evidence="6">
    <location>
        <begin position="392"/>
        <end position="421"/>
    </location>
</feature>
<comment type="subcellular location">
    <subcellularLocation>
        <location evidence="1">Chromosome</location>
        <location evidence="1">Centromere</location>
        <location evidence="1">Kinetochore</location>
    </subcellularLocation>
</comment>
<name>A0ABN9MM20_9NEOB</name>
<dbReference type="PANTHER" id="PTHR14030">
    <property type="entry name" value="MITOTIC CHECKPOINT SERINE/THREONINE-PROTEIN KINASE BUB1"/>
    <property type="match status" value="1"/>
</dbReference>